<dbReference type="STRING" id="529704.SAMN02927913_0038"/>
<gene>
    <name evidence="2" type="ORF">SAMN04487997_0038</name>
</gene>
<keyword evidence="3" id="KW-1185">Reference proteome</keyword>
<proteinExistence type="predicted"/>
<organism evidence="2 3">
    <name type="scientific">Frateuria terrea</name>
    <dbReference type="NCBI Taxonomy" id="529704"/>
    <lineage>
        <taxon>Bacteria</taxon>
        <taxon>Pseudomonadati</taxon>
        <taxon>Pseudomonadota</taxon>
        <taxon>Gammaproteobacteria</taxon>
        <taxon>Lysobacterales</taxon>
        <taxon>Rhodanobacteraceae</taxon>
        <taxon>Frateuria</taxon>
    </lineage>
</organism>
<evidence type="ECO:0000256" key="1">
    <source>
        <dbReference type="SAM" id="SignalP"/>
    </source>
</evidence>
<evidence type="ECO:0000313" key="2">
    <source>
        <dbReference type="EMBL" id="SEJ50797.1"/>
    </source>
</evidence>
<dbReference type="AlphaFoldDB" id="A0A1H6ZH17"/>
<keyword evidence="1" id="KW-0732">Signal</keyword>
<accession>A0A1H6ZH17</accession>
<feature type="chain" id="PRO_5011628292" evidence="1">
    <location>
        <begin position="23"/>
        <end position="184"/>
    </location>
</feature>
<dbReference type="EMBL" id="FNYC01000010">
    <property type="protein sequence ID" value="SEJ50797.1"/>
    <property type="molecule type" value="Genomic_DNA"/>
</dbReference>
<sequence length="184" mass="19489">MPTSITPLVFATTLLAAGTALAAHPNKASDAKLIASAMRAAPAAVGRHATIMAMQPDGSMRTLRQGTNGFTCIPDAPSTPGQDPMCADKSAMAWIHAWATHATPPSGQVGLMYMLEGGTDASNTDPYARTPQGKHWIKTGPHLMVVGADTAFYDQYPKLADPQTDAPYVMWAGTPYQHLMAPIR</sequence>
<reference evidence="2 3" key="1">
    <citation type="submission" date="2016-10" db="EMBL/GenBank/DDBJ databases">
        <authorList>
            <person name="de Groot N.N."/>
        </authorList>
    </citation>
    <scope>NUCLEOTIDE SEQUENCE [LARGE SCALE GENOMIC DNA]</scope>
    <source>
        <strain evidence="2 3">DSM 26515</strain>
    </source>
</reference>
<name>A0A1H6ZH17_9GAMM</name>
<dbReference type="Proteomes" id="UP000199420">
    <property type="component" value="Unassembled WGS sequence"/>
</dbReference>
<evidence type="ECO:0000313" key="3">
    <source>
        <dbReference type="Proteomes" id="UP000199420"/>
    </source>
</evidence>
<feature type="signal peptide" evidence="1">
    <location>
        <begin position="1"/>
        <end position="22"/>
    </location>
</feature>
<protein>
    <submittedName>
        <fullName evidence="2">Uncharacterized protein</fullName>
    </submittedName>
</protein>
<dbReference type="RefSeq" id="WP_245747339.1">
    <property type="nucleotide sequence ID" value="NZ_FNYC01000010.1"/>
</dbReference>